<organism evidence="3 4">
    <name type="scientific">Candidatus Taylorbacteria bacterium CG10_big_fil_rev_8_21_14_0_10_41_48</name>
    <dbReference type="NCBI Taxonomy" id="1975024"/>
    <lineage>
        <taxon>Bacteria</taxon>
        <taxon>Candidatus Tayloriibacteriota</taxon>
    </lineage>
</organism>
<dbReference type="PIRSF" id="PIRSF005384">
    <property type="entry name" value="RpiB_LacA_B"/>
    <property type="match status" value="1"/>
</dbReference>
<feature type="binding site" evidence="2">
    <location>
        <position position="137"/>
    </location>
    <ligand>
        <name>D-ribulose 5-phosphate</name>
        <dbReference type="ChEBI" id="CHEBI:58121"/>
    </ligand>
</feature>
<feature type="binding site" evidence="2">
    <location>
        <position position="113"/>
    </location>
    <ligand>
        <name>D-ribulose 5-phosphate</name>
        <dbReference type="ChEBI" id="CHEBI:58121"/>
    </ligand>
</feature>
<proteinExistence type="inferred from homology"/>
<dbReference type="AlphaFoldDB" id="A0A2M8LCL3"/>
<keyword evidence="3" id="KW-0413">Isomerase</keyword>
<evidence type="ECO:0000313" key="3">
    <source>
        <dbReference type="EMBL" id="PJE74348.1"/>
    </source>
</evidence>
<evidence type="ECO:0000256" key="2">
    <source>
        <dbReference type="PIRSR" id="PIRSR005384-2"/>
    </source>
</evidence>
<dbReference type="GO" id="GO:0004751">
    <property type="term" value="F:ribose-5-phosphate isomerase activity"/>
    <property type="evidence" value="ECO:0007669"/>
    <property type="project" value="TreeGrafter"/>
</dbReference>
<comment type="similarity">
    <text evidence="1">Belongs to the LacAB/RpiB family.</text>
</comment>
<dbReference type="Pfam" id="PF02502">
    <property type="entry name" value="LacAB_rpiB"/>
    <property type="match status" value="1"/>
</dbReference>
<feature type="binding site" evidence="2">
    <location>
        <position position="103"/>
    </location>
    <ligand>
        <name>D-ribulose 5-phosphate</name>
        <dbReference type="ChEBI" id="CHEBI:58121"/>
    </ligand>
</feature>
<name>A0A2M8LCL3_9BACT</name>
<dbReference type="InterPro" id="IPR003500">
    <property type="entry name" value="RpiB_LacA_LacB"/>
</dbReference>
<protein>
    <submittedName>
        <fullName evidence="3">Ribose-5-phosphate isomerase</fullName>
    </submittedName>
</protein>
<dbReference type="GO" id="GO:0019316">
    <property type="term" value="P:D-allose catabolic process"/>
    <property type="evidence" value="ECO:0007669"/>
    <property type="project" value="TreeGrafter"/>
</dbReference>
<evidence type="ECO:0000313" key="4">
    <source>
        <dbReference type="Proteomes" id="UP000228700"/>
    </source>
</evidence>
<feature type="binding site" evidence="2">
    <location>
        <position position="141"/>
    </location>
    <ligand>
        <name>D-ribulose 5-phosphate</name>
        <dbReference type="ChEBI" id="CHEBI:58121"/>
    </ligand>
</feature>
<dbReference type="NCBIfam" id="NF004051">
    <property type="entry name" value="PRK05571.1"/>
    <property type="match status" value="1"/>
</dbReference>
<dbReference type="InterPro" id="IPR036569">
    <property type="entry name" value="RpiB_LacA_LacB_sf"/>
</dbReference>
<feature type="binding site" evidence="2">
    <location>
        <begin position="8"/>
        <end position="9"/>
    </location>
    <ligand>
        <name>D-ribulose 5-phosphate</name>
        <dbReference type="ChEBI" id="CHEBI:58121"/>
    </ligand>
</feature>
<accession>A0A2M8LCL3</accession>
<gene>
    <name evidence="3" type="ORF">COV01_02520</name>
</gene>
<dbReference type="Proteomes" id="UP000228700">
    <property type="component" value="Unassembled WGS sequence"/>
</dbReference>
<feature type="binding site" evidence="2">
    <location>
        <begin position="68"/>
        <end position="72"/>
    </location>
    <ligand>
        <name>D-ribulose 5-phosphate</name>
        <dbReference type="ChEBI" id="CHEBI:58121"/>
    </ligand>
</feature>
<dbReference type="PANTHER" id="PTHR30345:SF0">
    <property type="entry name" value="DNA DAMAGE-REPAIR_TOLERATION PROTEIN DRT102"/>
    <property type="match status" value="1"/>
</dbReference>
<evidence type="ECO:0000256" key="1">
    <source>
        <dbReference type="ARBA" id="ARBA00008754"/>
    </source>
</evidence>
<dbReference type="GO" id="GO:0009052">
    <property type="term" value="P:pentose-phosphate shunt, non-oxidative branch"/>
    <property type="evidence" value="ECO:0007669"/>
    <property type="project" value="TreeGrafter"/>
</dbReference>
<dbReference type="EMBL" id="PFEQ01000009">
    <property type="protein sequence ID" value="PJE74348.1"/>
    <property type="molecule type" value="Genomic_DNA"/>
</dbReference>
<comment type="caution">
    <text evidence="3">The sequence shown here is derived from an EMBL/GenBank/DDBJ whole genome shotgun (WGS) entry which is preliminary data.</text>
</comment>
<dbReference type="SUPFAM" id="SSF89623">
    <property type="entry name" value="Ribose/Galactose isomerase RpiB/AlsB"/>
    <property type="match status" value="1"/>
</dbReference>
<dbReference type="NCBIfam" id="TIGR00689">
    <property type="entry name" value="rpiB_lacA_lacB"/>
    <property type="match status" value="1"/>
</dbReference>
<sequence length="155" mass="17082">MKILIASDHAGFDLKNTLVGHLRDTGHEVTDMGPKEYTADDDYPDYISLVAREIEVHPSGIKGIVIGGSGQGEAICANKFYGVRAAVYYGGNMDIVRLSREHNDANVLSLGARFLSPDEAKRAVKLWLDTAFSGDERHKRRIGKIFNIIHSKKNG</sequence>
<dbReference type="Gene3D" id="3.40.1400.10">
    <property type="entry name" value="Sugar-phosphate isomerase, RpiB/LacA/LacB"/>
    <property type="match status" value="1"/>
</dbReference>
<dbReference type="PANTHER" id="PTHR30345">
    <property type="entry name" value="RIBOSE-5-PHOSPHATE ISOMERASE B"/>
    <property type="match status" value="1"/>
</dbReference>
<reference evidence="4" key="1">
    <citation type="submission" date="2017-09" db="EMBL/GenBank/DDBJ databases">
        <title>Depth-based differentiation of microbial function through sediment-hosted aquifers and enrichment of novel symbionts in the deep terrestrial subsurface.</title>
        <authorList>
            <person name="Probst A.J."/>
            <person name="Ladd B."/>
            <person name="Jarett J.K."/>
            <person name="Geller-Mcgrath D.E."/>
            <person name="Sieber C.M.K."/>
            <person name="Emerson J.B."/>
            <person name="Anantharaman K."/>
            <person name="Thomas B.C."/>
            <person name="Malmstrom R."/>
            <person name="Stieglmeier M."/>
            <person name="Klingl A."/>
            <person name="Woyke T."/>
            <person name="Ryan C.M."/>
            <person name="Banfield J.F."/>
        </authorList>
    </citation>
    <scope>NUCLEOTIDE SEQUENCE [LARGE SCALE GENOMIC DNA]</scope>
</reference>